<comment type="caution">
    <text evidence="3">The sequence shown here is derived from an EMBL/GenBank/DDBJ whole genome shotgun (WGS) entry which is preliminary data.</text>
</comment>
<keyword evidence="2" id="KW-0812">Transmembrane</keyword>
<dbReference type="EMBL" id="JAXOVC010000009">
    <property type="protein sequence ID" value="KAK4497406.1"/>
    <property type="molecule type" value="Genomic_DNA"/>
</dbReference>
<dbReference type="PANTHER" id="PTHR33365">
    <property type="entry name" value="YALI0B05434P"/>
    <property type="match status" value="1"/>
</dbReference>
<evidence type="ECO:0000313" key="3">
    <source>
        <dbReference type="EMBL" id="KAK4497406.1"/>
    </source>
</evidence>
<feature type="transmembrane region" description="Helical" evidence="2">
    <location>
        <begin position="41"/>
        <end position="63"/>
    </location>
</feature>
<dbReference type="Pfam" id="PF11807">
    <property type="entry name" value="UstYa"/>
    <property type="match status" value="1"/>
</dbReference>
<gene>
    <name evidence="3" type="ORF">PRZ48_011857</name>
</gene>
<dbReference type="PANTHER" id="PTHR33365:SF14">
    <property type="entry name" value="TAT PATHWAY SIGNAL SEQUENCE"/>
    <property type="match status" value="1"/>
</dbReference>
<comment type="similarity">
    <text evidence="1">Belongs to the ustYa family.</text>
</comment>
<keyword evidence="2" id="KW-1133">Transmembrane helix</keyword>
<evidence type="ECO:0000313" key="4">
    <source>
        <dbReference type="Proteomes" id="UP001305779"/>
    </source>
</evidence>
<reference evidence="3 4" key="1">
    <citation type="journal article" date="2023" name="G3 (Bethesda)">
        <title>A chromosome-level genome assembly of Zasmidium syzygii isolated from banana leaves.</title>
        <authorList>
            <person name="van Westerhoven A.C."/>
            <person name="Mehrabi R."/>
            <person name="Talebi R."/>
            <person name="Steentjes M.B.F."/>
            <person name="Corcolon B."/>
            <person name="Chong P.A."/>
            <person name="Kema G.H.J."/>
            <person name="Seidl M.F."/>
        </authorList>
    </citation>
    <scope>NUCLEOTIDE SEQUENCE [LARGE SCALE GENOMIC DNA]</scope>
    <source>
        <strain evidence="3 4">P124</strain>
    </source>
</reference>
<keyword evidence="4" id="KW-1185">Reference proteome</keyword>
<accession>A0ABR0E861</accession>
<dbReference type="InterPro" id="IPR021765">
    <property type="entry name" value="UstYa-like"/>
</dbReference>
<name>A0ABR0E861_ZASCE</name>
<evidence type="ECO:0008006" key="5">
    <source>
        <dbReference type="Google" id="ProtNLM"/>
    </source>
</evidence>
<keyword evidence="2" id="KW-0472">Membrane</keyword>
<evidence type="ECO:0000256" key="2">
    <source>
        <dbReference type="SAM" id="Phobius"/>
    </source>
</evidence>
<evidence type="ECO:0000256" key="1">
    <source>
        <dbReference type="ARBA" id="ARBA00035112"/>
    </source>
</evidence>
<protein>
    <recommendedName>
        <fullName evidence="5">Tat pathway signal sequence</fullName>
    </recommendedName>
</protein>
<sequence>MKDMKEDEAPLLESIEGEWSEKRLPSGRRVAKSQWTRGNMLSALFCLFGVMCLSLSIVVVVFGPASPAGMNQKLKDTSFYSPVLDELEIPLVETKSFGAFFDDVENPSLFRQIPSPEVDAAWDDLEWIGRYYITDEEVTKLGKDPSITVKSPRYPGKNIAIITVFHELHCLNSLRKAIYPEYYFGQPRTDEIYWSHIYHCIDTIRQSLMCSANVDVTTYNWVETQEAPYADLSKNQVCRDFEAIKRWQNKTMETLNDVPVHRQGGEVELPRPGKLKQIHEAQQKEDV</sequence>
<proteinExistence type="inferred from homology"/>
<organism evidence="3 4">
    <name type="scientific">Zasmidium cellare</name>
    <name type="common">Wine cellar mold</name>
    <name type="synonym">Racodium cellare</name>
    <dbReference type="NCBI Taxonomy" id="395010"/>
    <lineage>
        <taxon>Eukaryota</taxon>
        <taxon>Fungi</taxon>
        <taxon>Dikarya</taxon>
        <taxon>Ascomycota</taxon>
        <taxon>Pezizomycotina</taxon>
        <taxon>Dothideomycetes</taxon>
        <taxon>Dothideomycetidae</taxon>
        <taxon>Mycosphaerellales</taxon>
        <taxon>Mycosphaerellaceae</taxon>
        <taxon>Zasmidium</taxon>
    </lineage>
</organism>
<dbReference type="Proteomes" id="UP001305779">
    <property type="component" value="Unassembled WGS sequence"/>
</dbReference>